<keyword evidence="1" id="KW-0472">Membrane</keyword>
<name>A0A2A4FRT3_9SPHN</name>
<proteinExistence type="predicted"/>
<protein>
    <submittedName>
        <fullName evidence="2">Uncharacterized protein</fullName>
    </submittedName>
</protein>
<keyword evidence="1" id="KW-0812">Transmembrane</keyword>
<dbReference type="KEGG" id="rdi:CMV14_16460"/>
<feature type="transmembrane region" description="Helical" evidence="1">
    <location>
        <begin position="43"/>
        <end position="65"/>
    </location>
</feature>
<evidence type="ECO:0000313" key="2">
    <source>
        <dbReference type="EMBL" id="PCE41123.1"/>
    </source>
</evidence>
<reference evidence="2 3" key="1">
    <citation type="submission" date="2017-09" db="EMBL/GenBank/DDBJ databases">
        <title>The Catabolism of 3,6-Dichlorosalicylic acid is Initiated by the Cytochrome P450 Monooxygenase DsmABC in Rhizorhabdus dicambivorans Ndbn-20.</title>
        <authorList>
            <person name="Na L."/>
        </authorList>
    </citation>
    <scope>NUCLEOTIDE SEQUENCE [LARGE SCALE GENOMIC DNA]</scope>
    <source>
        <strain evidence="2 3">Ndbn-20m</strain>
    </source>
</reference>
<gene>
    <name evidence="2" type="ORF">COO09_16600</name>
</gene>
<evidence type="ECO:0000256" key="1">
    <source>
        <dbReference type="SAM" id="Phobius"/>
    </source>
</evidence>
<dbReference type="AlphaFoldDB" id="A0A2A4FRT3"/>
<dbReference type="EMBL" id="NWUF01000018">
    <property type="protein sequence ID" value="PCE41123.1"/>
    <property type="molecule type" value="Genomic_DNA"/>
</dbReference>
<evidence type="ECO:0000313" key="3">
    <source>
        <dbReference type="Proteomes" id="UP000218934"/>
    </source>
</evidence>
<dbReference type="Proteomes" id="UP000218934">
    <property type="component" value="Unassembled WGS sequence"/>
</dbReference>
<accession>A0A2A4FRT3</accession>
<keyword evidence="1" id="KW-1133">Transmembrane helix</keyword>
<comment type="caution">
    <text evidence="2">The sequence shown here is derived from an EMBL/GenBank/DDBJ whole genome shotgun (WGS) entry which is preliminary data.</text>
</comment>
<organism evidence="2 3">
    <name type="scientific">Rhizorhabdus dicambivorans</name>
    <dbReference type="NCBI Taxonomy" id="1850238"/>
    <lineage>
        <taxon>Bacteria</taxon>
        <taxon>Pseudomonadati</taxon>
        <taxon>Pseudomonadota</taxon>
        <taxon>Alphaproteobacteria</taxon>
        <taxon>Sphingomonadales</taxon>
        <taxon>Sphingomonadaceae</taxon>
        <taxon>Rhizorhabdus</taxon>
    </lineage>
</organism>
<keyword evidence="3" id="KW-1185">Reference proteome</keyword>
<sequence>MKDIGIRCGGLMLLLVSALAFSWLYRLVHVVPRSEGTLGQYGIAAVAFLSASVGLGLVALGYSIHDPVEISDRWRSRL</sequence>
<feature type="transmembrane region" description="Helical" evidence="1">
    <location>
        <begin position="12"/>
        <end position="31"/>
    </location>
</feature>